<evidence type="ECO:0000259" key="12">
    <source>
        <dbReference type="PROSITE" id="PS50011"/>
    </source>
</evidence>
<evidence type="ECO:0000256" key="2">
    <source>
        <dbReference type="ARBA" id="ARBA00022527"/>
    </source>
</evidence>
<dbReference type="Gene3D" id="1.10.510.10">
    <property type="entry name" value="Transferase(Phosphotransferase) domain 1"/>
    <property type="match status" value="1"/>
</dbReference>
<keyword evidence="4 9" id="KW-0547">Nucleotide-binding</keyword>
<evidence type="ECO:0000256" key="6">
    <source>
        <dbReference type="ARBA" id="ARBA00022840"/>
    </source>
</evidence>
<dbReference type="PANTHER" id="PTHR44899">
    <property type="entry name" value="CAMK FAMILY PROTEIN KINASE"/>
    <property type="match status" value="1"/>
</dbReference>
<feature type="region of interest" description="Disordered" evidence="11">
    <location>
        <begin position="285"/>
        <end position="362"/>
    </location>
</feature>
<dbReference type="EMBL" id="JAHDYR010000009">
    <property type="protein sequence ID" value="KAG9395683.1"/>
    <property type="molecule type" value="Genomic_DNA"/>
</dbReference>
<dbReference type="PROSITE" id="PS00107">
    <property type="entry name" value="PROTEIN_KINASE_ATP"/>
    <property type="match status" value="1"/>
</dbReference>
<dbReference type="EC" id="2.7.11.1" evidence="1"/>
<dbReference type="InterPro" id="IPR008271">
    <property type="entry name" value="Ser/Thr_kinase_AS"/>
</dbReference>
<dbReference type="Proteomes" id="UP000717585">
    <property type="component" value="Unassembled WGS sequence"/>
</dbReference>
<comment type="catalytic activity">
    <reaction evidence="8">
        <text>L-seryl-[protein] + ATP = O-phospho-L-seryl-[protein] + ADP + H(+)</text>
        <dbReference type="Rhea" id="RHEA:17989"/>
        <dbReference type="Rhea" id="RHEA-COMP:9863"/>
        <dbReference type="Rhea" id="RHEA-COMP:11604"/>
        <dbReference type="ChEBI" id="CHEBI:15378"/>
        <dbReference type="ChEBI" id="CHEBI:29999"/>
        <dbReference type="ChEBI" id="CHEBI:30616"/>
        <dbReference type="ChEBI" id="CHEBI:83421"/>
        <dbReference type="ChEBI" id="CHEBI:456216"/>
        <dbReference type="EC" id="2.7.11.1"/>
    </reaction>
</comment>
<comment type="similarity">
    <text evidence="10">Belongs to the protein kinase superfamily.</text>
</comment>
<evidence type="ECO:0000313" key="14">
    <source>
        <dbReference type="Proteomes" id="UP000717585"/>
    </source>
</evidence>
<organism evidence="13 14">
    <name type="scientific">Carpediemonas membranifera</name>
    <dbReference type="NCBI Taxonomy" id="201153"/>
    <lineage>
        <taxon>Eukaryota</taxon>
        <taxon>Metamonada</taxon>
        <taxon>Carpediemonas-like organisms</taxon>
        <taxon>Carpediemonas</taxon>
    </lineage>
</organism>
<keyword evidence="2 10" id="KW-0723">Serine/threonine-protein kinase</keyword>
<dbReference type="Gene3D" id="3.30.200.20">
    <property type="entry name" value="Phosphorylase Kinase, domain 1"/>
    <property type="match status" value="1"/>
</dbReference>
<dbReference type="Pfam" id="PF00069">
    <property type="entry name" value="Pkinase"/>
    <property type="match status" value="1"/>
</dbReference>
<comment type="caution">
    <text evidence="13">The sequence shown here is derived from an EMBL/GenBank/DDBJ whole genome shotgun (WGS) entry which is preliminary data.</text>
</comment>
<dbReference type="PANTHER" id="PTHR44899:SF3">
    <property type="entry name" value="SERINE_THREONINE-PROTEIN KINASE NEK1"/>
    <property type="match status" value="1"/>
</dbReference>
<feature type="domain" description="Protein kinase" evidence="12">
    <location>
        <begin position="11"/>
        <end position="289"/>
    </location>
</feature>
<sequence>MGQSETPIDELRVIEEIGRGAYGTVKLVETPDEQQYVLKEVNLEGLSPVEVAGVLLEEKLSRSAILNHQNLTRCVNTDVKGNTLCFLQEYADLGDLAQLIERKKQVGQIFTEIEVLDVASQVAAGLAHLHAHDIIHRDIKPANVLLFSQDVPINGVGLTAKICDFGVCHKKEKEKGSNEGWPTVCIGTPHYQSPEMISGEPVGPKSDIWALGALMFEMCNLKPPFDSSNKSAIALMANIMDGKHRVVSTKYSKWMRHIILDLMLNPDPAKRPTAHSFAESMAKRRDDLLSRRHTPTQARQVRPRSAGPVKVGGAGPVGLRQGAGEKRAESKPEHRSHRPVNVPPSGSRTDRPRERRTKSNVAEFIARQRSVSQASLHEDIGVSIFTTIPEDVLEAMESENG</sequence>
<gene>
    <name evidence="13" type="ORF">J8273_2887</name>
</gene>
<evidence type="ECO:0000256" key="7">
    <source>
        <dbReference type="ARBA" id="ARBA00047899"/>
    </source>
</evidence>
<evidence type="ECO:0000256" key="3">
    <source>
        <dbReference type="ARBA" id="ARBA00022679"/>
    </source>
</evidence>
<keyword evidence="6 9" id="KW-0067">ATP-binding</keyword>
<dbReference type="GO" id="GO:0004674">
    <property type="term" value="F:protein serine/threonine kinase activity"/>
    <property type="evidence" value="ECO:0007669"/>
    <property type="project" value="UniProtKB-KW"/>
</dbReference>
<evidence type="ECO:0000256" key="11">
    <source>
        <dbReference type="SAM" id="MobiDB-lite"/>
    </source>
</evidence>
<protein>
    <recommendedName>
        <fullName evidence="1">non-specific serine/threonine protein kinase</fullName>
        <ecNumber evidence="1">2.7.11.1</ecNumber>
    </recommendedName>
</protein>
<keyword evidence="5 13" id="KW-0418">Kinase</keyword>
<evidence type="ECO:0000256" key="4">
    <source>
        <dbReference type="ARBA" id="ARBA00022741"/>
    </source>
</evidence>
<dbReference type="SMART" id="SM00220">
    <property type="entry name" value="S_TKc"/>
    <property type="match status" value="1"/>
</dbReference>
<feature type="binding site" evidence="9">
    <location>
        <position position="39"/>
    </location>
    <ligand>
        <name>ATP</name>
        <dbReference type="ChEBI" id="CHEBI:30616"/>
    </ligand>
</feature>
<dbReference type="SUPFAM" id="SSF56112">
    <property type="entry name" value="Protein kinase-like (PK-like)"/>
    <property type="match status" value="1"/>
</dbReference>
<dbReference type="GO" id="GO:0005524">
    <property type="term" value="F:ATP binding"/>
    <property type="evidence" value="ECO:0007669"/>
    <property type="project" value="UniProtKB-UniRule"/>
</dbReference>
<name>A0A8J6AW62_9EUKA</name>
<evidence type="ECO:0000256" key="8">
    <source>
        <dbReference type="ARBA" id="ARBA00048679"/>
    </source>
</evidence>
<reference evidence="13" key="1">
    <citation type="submission" date="2021-05" db="EMBL/GenBank/DDBJ databases">
        <title>A free-living protist that lacks canonical eukaryotic 1 DNA replication and segregation systems.</title>
        <authorList>
            <person name="Salas-Leiva D.E."/>
            <person name="Tromer E.C."/>
            <person name="Curtis B.A."/>
            <person name="Jerlstrom-Hultqvist J."/>
            <person name="Kolisko M."/>
            <person name="Yi Z."/>
            <person name="Salas-Leiva J.S."/>
            <person name="Gallot-Lavallee L."/>
            <person name="Kops G.J.P.L."/>
            <person name="Archibald J.M."/>
            <person name="Simpson A.G.B."/>
            <person name="Roger A.J."/>
        </authorList>
    </citation>
    <scope>NUCLEOTIDE SEQUENCE</scope>
    <source>
        <strain evidence="13">BICM</strain>
    </source>
</reference>
<keyword evidence="3" id="KW-0808">Transferase</keyword>
<evidence type="ECO:0000256" key="10">
    <source>
        <dbReference type="RuleBase" id="RU000304"/>
    </source>
</evidence>
<dbReference type="InterPro" id="IPR051131">
    <property type="entry name" value="NEK_Ser/Thr_kinase_NIMA"/>
</dbReference>
<keyword evidence="14" id="KW-1185">Reference proteome</keyword>
<evidence type="ECO:0000313" key="13">
    <source>
        <dbReference type="EMBL" id="KAG9395683.1"/>
    </source>
</evidence>
<feature type="compositionally biased region" description="Basic and acidic residues" evidence="11">
    <location>
        <begin position="323"/>
        <end position="333"/>
    </location>
</feature>
<dbReference type="InterPro" id="IPR000719">
    <property type="entry name" value="Prot_kinase_dom"/>
</dbReference>
<evidence type="ECO:0000256" key="1">
    <source>
        <dbReference type="ARBA" id="ARBA00012513"/>
    </source>
</evidence>
<accession>A0A8J6AW62</accession>
<dbReference type="AlphaFoldDB" id="A0A8J6AW62"/>
<dbReference type="PROSITE" id="PS00108">
    <property type="entry name" value="PROTEIN_KINASE_ST"/>
    <property type="match status" value="1"/>
</dbReference>
<dbReference type="InterPro" id="IPR017441">
    <property type="entry name" value="Protein_kinase_ATP_BS"/>
</dbReference>
<dbReference type="PROSITE" id="PS50011">
    <property type="entry name" value="PROTEIN_KINASE_DOM"/>
    <property type="match status" value="1"/>
</dbReference>
<proteinExistence type="inferred from homology"/>
<evidence type="ECO:0000256" key="5">
    <source>
        <dbReference type="ARBA" id="ARBA00022777"/>
    </source>
</evidence>
<evidence type="ECO:0000256" key="9">
    <source>
        <dbReference type="PROSITE-ProRule" id="PRU10141"/>
    </source>
</evidence>
<dbReference type="OrthoDB" id="248923at2759"/>
<comment type="catalytic activity">
    <reaction evidence="7">
        <text>L-threonyl-[protein] + ATP = O-phospho-L-threonyl-[protein] + ADP + H(+)</text>
        <dbReference type="Rhea" id="RHEA:46608"/>
        <dbReference type="Rhea" id="RHEA-COMP:11060"/>
        <dbReference type="Rhea" id="RHEA-COMP:11605"/>
        <dbReference type="ChEBI" id="CHEBI:15378"/>
        <dbReference type="ChEBI" id="CHEBI:30013"/>
        <dbReference type="ChEBI" id="CHEBI:30616"/>
        <dbReference type="ChEBI" id="CHEBI:61977"/>
        <dbReference type="ChEBI" id="CHEBI:456216"/>
        <dbReference type="EC" id="2.7.11.1"/>
    </reaction>
</comment>
<dbReference type="InterPro" id="IPR011009">
    <property type="entry name" value="Kinase-like_dom_sf"/>
</dbReference>